<dbReference type="Proteomes" id="UP001596226">
    <property type="component" value="Unassembled WGS sequence"/>
</dbReference>
<dbReference type="InterPro" id="IPR009097">
    <property type="entry name" value="Cyclic_Pdiesterase"/>
</dbReference>
<dbReference type="RefSeq" id="WP_377506736.1">
    <property type="nucleotide sequence ID" value="NZ_JBHSQS010000003.1"/>
</dbReference>
<dbReference type="EMBL" id="JBHSQS010000003">
    <property type="protein sequence ID" value="MFC5922950.1"/>
    <property type="molecule type" value="Genomic_DNA"/>
</dbReference>
<gene>
    <name evidence="1" type="ORF">ACFQGL_06295</name>
</gene>
<name>A0ABW1H2U8_9ACTN</name>
<evidence type="ECO:0008006" key="3">
    <source>
        <dbReference type="Google" id="ProtNLM"/>
    </source>
</evidence>
<evidence type="ECO:0000313" key="1">
    <source>
        <dbReference type="EMBL" id="MFC5922950.1"/>
    </source>
</evidence>
<keyword evidence="2" id="KW-1185">Reference proteome</keyword>
<reference evidence="2" key="1">
    <citation type="journal article" date="2019" name="Int. J. Syst. Evol. Microbiol.">
        <title>The Global Catalogue of Microorganisms (GCM) 10K type strain sequencing project: providing services to taxonomists for standard genome sequencing and annotation.</title>
        <authorList>
            <consortium name="The Broad Institute Genomics Platform"/>
            <consortium name="The Broad Institute Genome Sequencing Center for Infectious Disease"/>
            <person name="Wu L."/>
            <person name="Ma J."/>
        </authorList>
    </citation>
    <scope>NUCLEOTIDE SEQUENCE [LARGE SCALE GENOMIC DNA]</scope>
    <source>
        <strain evidence="2">CGMCC 4.7144</strain>
    </source>
</reference>
<protein>
    <recommendedName>
        <fullName evidence="3">2'-5' RNA ligase superfamily protein</fullName>
    </recommendedName>
</protein>
<comment type="caution">
    <text evidence="1">The sequence shown here is derived from an EMBL/GenBank/DDBJ whole genome shotgun (WGS) entry which is preliminary data.</text>
</comment>
<organism evidence="1 2">
    <name type="scientific">Micromonospora vulcania</name>
    <dbReference type="NCBI Taxonomy" id="1441873"/>
    <lineage>
        <taxon>Bacteria</taxon>
        <taxon>Bacillati</taxon>
        <taxon>Actinomycetota</taxon>
        <taxon>Actinomycetes</taxon>
        <taxon>Micromonosporales</taxon>
        <taxon>Micromonosporaceae</taxon>
        <taxon>Micromonospora</taxon>
    </lineage>
</organism>
<evidence type="ECO:0000313" key="2">
    <source>
        <dbReference type="Proteomes" id="UP001596226"/>
    </source>
</evidence>
<accession>A0ABW1H2U8</accession>
<sequence length="193" mass="20134">MTAQPTTALADLSLVAGLSEASCAALPLARWVREGAGAVAAHVTLVEFFSGRDSPLAPALTRVARAWHDALPEPALAALLPLDFRTGRTVTDARGSRVEVQPATPGDARRLAEIARRATSLARPVWMPAPTRPPLHVTLAREPGDEPAVVAPGSTVRCDALHLAVATALPYGGIVHQVTYRPMAGYPTATGSS</sequence>
<proteinExistence type="predicted"/>
<dbReference type="SUPFAM" id="SSF55144">
    <property type="entry name" value="LigT-like"/>
    <property type="match status" value="1"/>
</dbReference>